<dbReference type="GeneID" id="8828779"/>
<dbReference type="CDD" id="cd03257">
    <property type="entry name" value="ABC_NikE_OppD_transporters"/>
    <property type="match status" value="1"/>
</dbReference>
<evidence type="ECO:0000256" key="2">
    <source>
        <dbReference type="ARBA" id="ARBA00022448"/>
    </source>
</evidence>
<keyword evidence="6" id="KW-0614">Plasmid</keyword>
<dbReference type="OrthoDB" id="18209at2157"/>
<gene>
    <name evidence="6" type="primary">dppF7</name>
    <name evidence="6" type="ordered locus">Nmag_4045</name>
    <name evidence="7" type="ORF">C500_14450</name>
</gene>
<evidence type="ECO:0000256" key="3">
    <source>
        <dbReference type="ARBA" id="ARBA00022741"/>
    </source>
</evidence>
<dbReference type="GO" id="GO:0015833">
    <property type="term" value="P:peptide transport"/>
    <property type="evidence" value="ECO:0007669"/>
    <property type="project" value="InterPro"/>
</dbReference>
<dbReference type="InterPro" id="IPR027417">
    <property type="entry name" value="P-loop_NTPase"/>
</dbReference>
<evidence type="ECO:0000313" key="9">
    <source>
        <dbReference type="Proteomes" id="UP000011543"/>
    </source>
</evidence>
<dbReference type="EMBL" id="CP001934">
    <property type="protein sequence ID" value="ADD07573.1"/>
    <property type="molecule type" value="Genomic_DNA"/>
</dbReference>
<dbReference type="eggNOG" id="arCOG00184">
    <property type="taxonomic scope" value="Archaea"/>
</dbReference>
<dbReference type="SUPFAM" id="SSF52540">
    <property type="entry name" value="P-loop containing nucleoside triphosphate hydrolases"/>
    <property type="match status" value="1"/>
</dbReference>
<dbReference type="KEGG" id="nmg:Nmag_4045"/>
<accession>D3T1W4</accession>
<dbReference type="InterPro" id="IPR017871">
    <property type="entry name" value="ABC_transporter-like_CS"/>
</dbReference>
<reference evidence="6 8" key="2">
    <citation type="journal article" date="2012" name="BMC Genomics">
        <title>A comparative genomics perspective on the genetic content of the alkaliphilic haloarchaeon Natrialba magadii ATCC 43099T.</title>
        <authorList>
            <person name="Siddaramappa S."/>
            <person name="Challacombe J.F."/>
            <person name="Decastro R.E."/>
            <person name="Pfeiffer F."/>
            <person name="Sastre D.E."/>
            <person name="Gimenez M.I."/>
            <person name="Paggi R.A."/>
            <person name="Detter J.C."/>
            <person name="Davenport K.W."/>
            <person name="Goodwin L.A."/>
            <person name="Kyrpides N."/>
            <person name="Tapia R."/>
            <person name="Pitluck S."/>
            <person name="Lucas S."/>
            <person name="Woyke T."/>
            <person name="Maupin-Furlow J.A."/>
        </authorList>
    </citation>
    <scope>NUCLEOTIDE SEQUENCE [LARGE SCALE GENOMIC DNA]</scope>
    <source>
        <strain evidence="6">ATCC 43099</strain>
        <strain evidence="8">ATCC 43099 / DSM 3394 / CCM 3739 / CIP 104546 / IAM 13178 / JCM 8861 / NBRC 102185 / NCIMB 2190 / MS3</strain>
    </source>
</reference>
<dbReference type="InterPro" id="IPR013563">
    <property type="entry name" value="Oligopep_ABC_C"/>
</dbReference>
<evidence type="ECO:0000256" key="4">
    <source>
        <dbReference type="ARBA" id="ARBA00022840"/>
    </source>
</evidence>
<dbReference type="Pfam" id="PF00005">
    <property type="entry name" value="ABC_tran"/>
    <property type="match status" value="1"/>
</dbReference>
<dbReference type="SMART" id="SM00382">
    <property type="entry name" value="AAA"/>
    <property type="match status" value="1"/>
</dbReference>
<organism evidence="6 8">
    <name type="scientific">Natrialba magadii (strain ATCC 43099 / DSM 3394 / CCM 3739 / CIP 104546 / IAM 13178 / JCM 8861 / NBRC 102185 / NCIMB 2190 / MS3)</name>
    <name type="common">Natronobacterium magadii</name>
    <dbReference type="NCBI Taxonomy" id="547559"/>
    <lineage>
        <taxon>Archaea</taxon>
        <taxon>Methanobacteriati</taxon>
        <taxon>Methanobacteriota</taxon>
        <taxon>Stenosarchaea group</taxon>
        <taxon>Halobacteria</taxon>
        <taxon>Halobacteriales</taxon>
        <taxon>Natrialbaceae</taxon>
        <taxon>Natrialba</taxon>
    </lineage>
</organism>
<evidence type="ECO:0000256" key="1">
    <source>
        <dbReference type="ARBA" id="ARBA00005417"/>
    </source>
</evidence>
<dbReference type="InterPro" id="IPR003439">
    <property type="entry name" value="ABC_transporter-like_ATP-bd"/>
</dbReference>
<dbReference type="PATRIC" id="fig|547559.17.peg.2858"/>
<dbReference type="EMBL" id="AOHS01000049">
    <property type="protein sequence ID" value="ELY27213.1"/>
    <property type="molecule type" value="Genomic_DNA"/>
</dbReference>
<evidence type="ECO:0000313" key="8">
    <source>
        <dbReference type="Proteomes" id="UP000001879"/>
    </source>
</evidence>
<dbReference type="PANTHER" id="PTHR43776:SF7">
    <property type="entry name" value="D,D-DIPEPTIDE TRANSPORT ATP-BINDING PROTEIN DDPF-RELATED"/>
    <property type="match status" value="1"/>
</dbReference>
<keyword evidence="2" id="KW-0813">Transport</keyword>
<dbReference type="FunFam" id="3.40.50.300:FF:000016">
    <property type="entry name" value="Oligopeptide ABC transporter ATP-binding component"/>
    <property type="match status" value="1"/>
</dbReference>
<dbReference type="PANTHER" id="PTHR43776">
    <property type="entry name" value="TRANSPORT ATP-BINDING PROTEIN"/>
    <property type="match status" value="1"/>
</dbReference>
<dbReference type="PaxDb" id="547559-Nmag_4045"/>
<dbReference type="PROSITE" id="PS50893">
    <property type="entry name" value="ABC_TRANSPORTER_2"/>
    <property type="match status" value="1"/>
</dbReference>
<dbReference type="GO" id="GO:0016887">
    <property type="term" value="F:ATP hydrolysis activity"/>
    <property type="evidence" value="ECO:0007669"/>
    <property type="project" value="InterPro"/>
</dbReference>
<reference evidence="6" key="4">
    <citation type="submission" date="2016-09" db="EMBL/GenBank/DDBJ databases">
        <authorList>
            <person name="Pfeiffer F."/>
        </authorList>
    </citation>
    <scope>NUCLEOTIDE SEQUENCE</scope>
    <source>
        <strain evidence="6">ATCC 43099</strain>
        <plasmid evidence="6">pNMAG02</plasmid>
    </source>
</reference>
<evidence type="ECO:0000313" key="6">
    <source>
        <dbReference type="EMBL" id="ADD07573.1"/>
    </source>
</evidence>
<dbReference type="InterPro" id="IPR050319">
    <property type="entry name" value="ABC_transp_ATP-bind"/>
</dbReference>
<dbReference type="RefSeq" id="WP_004216095.1">
    <property type="nucleotide sequence ID" value="NC_013924.1"/>
</dbReference>
<reference evidence="7 9" key="3">
    <citation type="journal article" date="2014" name="PLoS Genet.">
        <title>Phylogenetically driven sequencing of extremely halophilic archaea reveals strategies for static and dynamic osmo-response.</title>
        <authorList>
            <person name="Becker E.A."/>
            <person name="Seitzer P.M."/>
            <person name="Tritt A."/>
            <person name="Larsen D."/>
            <person name="Krusor M."/>
            <person name="Yao A.I."/>
            <person name="Wu D."/>
            <person name="Madern D."/>
            <person name="Eisen J.A."/>
            <person name="Darling A.E."/>
            <person name="Facciotti M.T."/>
        </authorList>
    </citation>
    <scope>NUCLEOTIDE SEQUENCE [LARGE SCALE GENOMIC DNA]</scope>
    <source>
        <strain evidence="9">ATCC 43099 / DSM 3394 / CCM 3739 / CIP 104546 / IAM 13178 / JCM 8861 / NBRC 102185 / NCIMB 2190 / MS3</strain>
        <strain evidence="7">MS-3</strain>
    </source>
</reference>
<sequence length="336" mass="37779">MSNAQNLQKTKSNRHDTLVEIQELKKYYPVTGGVLNRRVGDVKAVDGASLDIKEGETLGLVGESGCGKSTFGRSVLRLTEPTDGSVVFDGEDITEASKDRLRELRQEMQIVFQDAASSINPRMRVHEVIEEPMKWLTDLSEEEREARTRQLIEDVGLSVDHLQRAPHEFSGGQQQRIAIARALSVNPRFIVCDEPTSALDVSVQAKILNLLDDLQDEYNLTYLVINHDMSVVKHVCDRVAVMYLGKIVEVGPTDELFDNPKHPYTQALLSSVPRASKEKLDDQIVLEGNPPSPEDPPTGCRFHPRCPEYIGSVCEEEKPELREREDKRTCACHLYE</sequence>
<dbReference type="InterPro" id="IPR003593">
    <property type="entry name" value="AAA+_ATPase"/>
</dbReference>
<dbReference type="Proteomes" id="UP000011543">
    <property type="component" value="Unassembled WGS sequence"/>
</dbReference>
<dbReference type="PROSITE" id="PS00211">
    <property type="entry name" value="ABC_TRANSPORTER_1"/>
    <property type="match status" value="1"/>
</dbReference>
<comment type="similarity">
    <text evidence="1">Belongs to the ABC transporter superfamily.</text>
</comment>
<dbReference type="GO" id="GO:0005524">
    <property type="term" value="F:ATP binding"/>
    <property type="evidence" value="ECO:0007669"/>
    <property type="project" value="UniProtKB-KW"/>
</dbReference>
<geneLocation type="plasmid" evidence="6 8">
    <name>pNMAG02</name>
</geneLocation>
<keyword evidence="3" id="KW-0547">Nucleotide-binding</keyword>
<keyword evidence="4 6" id="KW-0067">ATP-binding</keyword>
<protein>
    <submittedName>
        <fullName evidence="6">ABC-type transport system ATP-binding protein (Probable substrate dipeptide/oligopeptide)</fullName>
    </submittedName>
    <submittedName>
        <fullName evidence="7">Peptide ABC transporter ATPase</fullName>
    </submittedName>
</protein>
<dbReference type="Gene3D" id="3.40.50.300">
    <property type="entry name" value="P-loop containing nucleotide triphosphate hydrolases"/>
    <property type="match status" value="1"/>
</dbReference>
<keyword evidence="8" id="KW-1185">Reference proteome</keyword>
<name>D3T1W4_NATMM</name>
<reference evidence="8" key="1">
    <citation type="submission" date="2010-02" db="EMBL/GenBank/DDBJ databases">
        <title>Complete sequence of plasmid 2 of Natrialba magadii ATCC 43099.</title>
        <authorList>
            <consortium name="US DOE Joint Genome Institute"/>
            <person name="Lucas S."/>
            <person name="Copeland A."/>
            <person name="Lapidus A."/>
            <person name="Cheng J.-F."/>
            <person name="Bruce D."/>
            <person name="Goodwin L."/>
            <person name="Pitluck S."/>
            <person name="Davenport K."/>
            <person name="Saunders E."/>
            <person name="Detter J.C."/>
            <person name="Han C."/>
            <person name="Tapia R."/>
            <person name="Land M."/>
            <person name="Hauser L."/>
            <person name="Kyrpides N."/>
            <person name="Mikhailova N."/>
            <person name="De Castro R.E."/>
            <person name="Maupin-Furlow J.A."/>
            <person name="Woyke T."/>
        </authorList>
    </citation>
    <scope>NUCLEOTIDE SEQUENCE [LARGE SCALE GENOMIC DNA]</scope>
    <source>
        <strain evidence="8">ATCC 43099 / DSM 3394 / CCM 3739 / CIP 104546 / IAM 13178 / JCM 8861 / NBRC 102185 / NCIMB 2190 / MS3</strain>
        <plasmid evidence="8">pNMAG02</plasmid>
    </source>
</reference>
<proteinExistence type="inferred from homology"/>
<dbReference type="NCBIfam" id="TIGR01727">
    <property type="entry name" value="oligo_HPY"/>
    <property type="match status" value="1"/>
</dbReference>
<dbReference type="AlphaFoldDB" id="D3T1W4"/>
<dbReference type="HOGENOM" id="CLU_000604_1_23_2"/>
<dbReference type="GO" id="GO:0055085">
    <property type="term" value="P:transmembrane transport"/>
    <property type="evidence" value="ECO:0007669"/>
    <property type="project" value="UniProtKB-ARBA"/>
</dbReference>
<dbReference type="Pfam" id="PF08352">
    <property type="entry name" value="oligo_HPY"/>
    <property type="match status" value="1"/>
</dbReference>
<dbReference type="Proteomes" id="UP000001879">
    <property type="component" value="Plasmid pNMAG02"/>
</dbReference>
<feature type="domain" description="ABC transporter" evidence="5">
    <location>
        <begin position="19"/>
        <end position="269"/>
    </location>
</feature>
<evidence type="ECO:0000313" key="7">
    <source>
        <dbReference type="EMBL" id="ELY27213.1"/>
    </source>
</evidence>
<evidence type="ECO:0000259" key="5">
    <source>
        <dbReference type="PROSITE" id="PS50893"/>
    </source>
</evidence>